<reference evidence="1 2" key="1">
    <citation type="submission" date="2013-04" db="EMBL/GenBank/DDBJ databases">
        <title>The Genome Sequence of Treponema medium ATCC 700293.</title>
        <authorList>
            <consortium name="The Broad Institute Genomics Platform"/>
            <person name="Earl A."/>
            <person name="Ward D."/>
            <person name="Feldgarden M."/>
            <person name="Gevers D."/>
            <person name="Leonetti C."/>
            <person name="Blanton J.M."/>
            <person name="Dewhirst F.E."/>
            <person name="Izard J."/>
            <person name="Walker B."/>
            <person name="Young S."/>
            <person name="Zeng Q."/>
            <person name="Gargeya S."/>
            <person name="Fitzgerald M."/>
            <person name="Haas B."/>
            <person name="Abouelleil A."/>
            <person name="Allen A.W."/>
            <person name="Alvarado L."/>
            <person name="Arachchi H.M."/>
            <person name="Berlin A.M."/>
            <person name="Chapman S.B."/>
            <person name="Gainer-Dewar J."/>
            <person name="Goldberg J."/>
            <person name="Griggs A."/>
            <person name="Gujja S."/>
            <person name="Hansen M."/>
            <person name="Howarth C."/>
            <person name="Imamovic A."/>
            <person name="Ireland A."/>
            <person name="Larimer J."/>
            <person name="McCowan C."/>
            <person name="Murphy C."/>
            <person name="Pearson M."/>
            <person name="Poon T.W."/>
            <person name="Priest M."/>
            <person name="Roberts A."/>
            <person name="Saif S."/>
            <person name="Shea T."/>
            <person name="Sisk P."/>
            <person name="Sykes S."/>
            <person name="Wortman J."/>
            <person name="Nusbaum C."/>
            <person name="Birren B."/>
        </authorList>
    </citation>
    <scope>NUCLEOTIDE SEQUENCE [LARGE SCALE GENOMIC DNA]</scope>
    <source>
        <strain evidence="1 2">ATCC 700293</strain>
    </source>
</reference>
<dbReference type="Proteomes" id="UP000014634">
    <property type="component" value="Unassembled WGS sequence"/>
</dbReference>
<evidence type="ECO:0000313" key="1">
    <source>
        <dbReference type="EMBL" id="EPF28913.1"/>
    </source>
</evidence>
<protein>
    <recommendedName>
        <fullName evidence="3">Lipoprotein</fullName>
    </recommendedName>
</protein>
<gene>
    <name evidence="1" type="ORF">HMPREF9195_01154</name>
</gene>
<proteinExistence type="predicted"/>
<evidence type="ECO:0008006" key="3">
    <source>
        <dbReference type="Google" id="ProtNLM"/>
    </source>
</evidence>
<comment type="caution">
    <text evidence="1">The sequence shown here is derived from an EMBL/GenBank/DDBJ whole genome shotgun (WGS) entry which is preliminary data.</text>
</comment>
<dbReference type="PROSITE" id="PS51257">
    <property type="entry name" value="PROKAR_LIPOPROTEIN"/>
    <property type="match status" value="1"/>
</dbReference>
<dbReference type="AlphaFoldDB" id="A0AA87NLY6"/>
<accession>A0AA87NLY6</accession>
<dbReference type="EMBL" id="ATFE01000008">
    <property type="protein sequence ID" value="EPF28913.1"/>
    <property type="molecule type" value="Genomic_DNA"/>
</dbReference>
<organism evidence="1 2">
    <name type="scientific">Treponema medium ATCC 700293</name>
    <dbReference type="NCBI Taxonomy" id="1125700"/>
    <lineage>
        <taxon>Bacteria</taxon>
        <taxon>Pseudomonadati</taxon>
        <taxon>Spirochaetota</taxon>
        <taxon>Spirochaetia</taxon>
        <taxon>Spirochaetales</taxon>
        <taxon>Treponemataceae</taxon>
        <taxon>Treponema</taxon>
    </lineage>
</organism>
<dbReference type="RefSeq" id="WP_016523108.1">
    <property type="nucleotide sequence ID" value="NZ_KE332517.1"/>
</dbReference>
<sequence>MKKIGLGICIGLCCLSLTGCIDIVQHITRKSDGTDQNTISLTIAKAMLEMAASMQGNSSVNYDELFTEFNASDMKEYEQFGAKITKINDQVNVGYLIDMNINYKDKDILKAINAEDIDFIPKYTKKKMTIYVGSLQDDDSSQTGNEMAQLFLATSKYRLLISKSCMPSISKVILKESKKSTEISYLDLYDEYLIEIPIMRLLKNKITVEIHQ</sequence>
<evidence type="ECO:0000313" key="2">
    <source>
        <dbReference type="Proteomes" id="UP000014634"/>
    </source>
</evidence>
<name>A0AA87NLY6_TREMD</name>